<organism evidence="2 3">
    <name type="scientific">Geodia barretti</name>
    <name type="common">Barrett's horny sponge</name>
    <dbReference type="NCBI Taxonomy" id="519541"/>
    <lineage>
        <taxon>Eukaryota</taxon>
        <taxon>Metazoa</taxon>
        <taxon>Porifera</taxon>
        <taxon>Demospongiae</taxon>
        <taxon>Heteroscleromorpha</taxon>
        <taxon>Tetractinellida</taxon>
        <taxon>Astrophorina</taxon>
        <taxon>Geodiidae</taxon>
        <taxon>Geodia</taxon>
    </lineage>
</organism>
<name>A0AA35SH74_GEOBA</name>
<proteinExistence type="predicted"/>
<dbReference type="Pfam" id="PF10517">
    <property type="entry name" value="DM13"/>
    <property type="match status" value="1"/>
</dbReference>
<dbReference type="Proteomes" id="UP001174909">
    <property type="component" value="Unassembled WGS sequence"/>
</dbReference>
<accession>A0AA35SH74</accession>
<sequence>MNKRLAAIGAVVILGAIATAVLSPYFTESTVDEALPEGVIVPPTIEPKDSMTEDDAMVDDAMKDDDAMMDDTMKDDDAMMDDTMKDDDAMMDDTMKDDDAMMDDTMKDDDAMMDDMVETPTSYAGTFVGVGDGIHHAEGNAYALPLEDGGNVLRMENFRTTNGPDLFVYLATDKGASEFINLGVLKASMGNQNYDIPEGTDLDKYDTVLIWCRAFSLYFGSAELSLQ</sequence>
<evidence type="ECO:0000313" key="3">
    <source>
        <dbReference type="Proteomes" id="UP001174909"/>
    </source>
</evidence>
<dbReference type="EMBL" id="CASHTH010002369">
    <property type="protein sequence ID" value="CAI8028862.1"/>
    <property type="molecule type" value="Genomic_DNA"/>
</dbReference>
<dbReference type="AlphaFoldDB" id="A0AA35SH74"/>
<gene>
    <name evidence="2" type="ORF">GBAR_LOCUS16409</name>
</gene>
<comment type="caution">
    <text evidence="2">The sequence shown here is derived from an EMBL/GenBank/DDBJ whole genome shotgun (WGS) entry which is preliminary data.</text>
</comment>
<feature type="domain" description="DM13" evidence="1">
    <location>
        <begin position="125"/>
        <end position="225"/>
    </location>
</feature>
<evidence type="ECO:0000313" key="2">
    <source>
        <dbReference type="EMBL" id="CAI8028862.1"/>
    </source>
</evidence>
<reference evidence="2" key="1">
    <citation type="submission" date="2023-03" db="EMBL/GenBank/DDBJ databases">
        <authorList>
            <person name="Steffen K."/>
            <person name="Cardenas P."/>
        </authorList>
    </citation>
    <scope>NUCLEOTIDE SEQUENCE</scope>
</reference>
<evidence type="ECO:0000259" key="1">
    <source>
        <dbReference type="PROSITE" id="PS51549"/>
    </source>
</evidence>
<dbReference type="PROSITE" id="PS51549">
    <property type="entry name" value="DM13"/>
    <property type="match status" value="1"/>
</dbReference>
<protein>
    <recommendedName>
        <fullName evidence="1">DM13 domain-containing protein</fullName>
    </recommendedName>
</protein>
<keyword evidence="3" id="KW-1185">Reference proteome</keyword>
<dbReference type="InterPro" id="IPR019545">
    <property type="entry name" value="DM13_domain"/>
</dbReference>